<dbReference type="SMART" id="SM00052">
    <property type="entry name" value="EAL"/>
    <property type="match status" value="1"/>
</dbReference>
<dbReference type="Proteomes" id="UP000460561">
    <property type="component" value="Unassembled WGS sequence"/>
</dbReference>
<proteinExistence type="predicted"/>
<dbReference type="InterPro" id="IPR009875">
    <property type="entry name" value="PilZ_domain"/>
</dbReference>
<dbReference type="InterPro" id="IPR035965">
    <property type="entry name" value="PAS-like_dom_sf"/>
</dbReference>
<dbReference type="InterPro" id="IPR035919">
    <property type="entry name" value="EAL_sf"/>
</dbReference>
<dbReference type="SMART" id="SM00267">
    <property type="entry name" value="GGDEF"/>
    <property type="match status" value="1"/>
</dbReference>
<dbReference type="SUPFAM" id="SSF141371">
    <property type="entry name" value="PilZ domain-like"/>
    <property type="match status" value="1"/>
</dbReference>
<dbReference type="NCBIfam" id="TIGR00229">
    <property type="entry name" value="sensory_box"/>
    <property type="match status" value="1"/>
</dbReference>
<dbReference type="NCBIfam" id="TIGR00254">
    <property type="entry name" value="GGDEF"/>
    <property type="match status" value="1"/>
</dbReference>
<feature type="transmembrane region" description="Helical" evidence="1">
    <location>
        <begin position="12"/>
        <end position="35"/>
    </location>
</feature>
<feature type="transmembrane region" description="Helical" evidence="1">
    <location>
        <begin position="68"/>
        <end position="86"/>
    </location>
</feature>
<comment type="caution">
    <text evidence="5">The sequence shown here is derived from an EMBL/GenBank/DDBJ whole genome shotgun (WGS) entry which is preliminary data.</text>
</comment>
<dbReference type="Pfam" id="PF07238">
    <property type="entry name" value="PilZ"/>
    <property type="match status" value="1"/>
</dbReference>
<dbReference type="CDD" id="cd00130">
    <property type="entry name" value="PAS"/>
    <property type="match status" value="1"/>
</dbReference>
<dbReference type="CDD" id="cd01949">
    <property type="entry name" value="GGDEF"/>
    <property type="match status" value="1"/>
</dbReference>
<dbReference type="InterPro" id="IPR029787">
    <property type="entry name" value="Nucleotide_cyclase"/>
</dbReference>
<dbReference type="InterPro" id="IPR052155">
    <property type="entry name" value="Biofilm_reg_signaling"/>
</dbReference>
<dbReference type="SUPFAM" id="SSF55073">
    <property type="entry name" value="Nucleotide cyclase"/>
    <property type="match status" value="1"/>
</dbReference>
<dbReference type="CDD" id="cd01948">
    <property type="entry name" value="EAL"/>
    <property type="match status" value="1"/>
</dbReference>
<organism evidence="5 6">
    <name type="scientific">Altericroceibacterium indicum</name>
    <dbReference type="NCBI Taxonomy" id="374177"/>
    <lineage>
        <taxon>Bacteria</taxon>
        <taxon>Pseudomonadati</taxon>
        <taxon>Pseudomonadota</taxon>
        <taxon>Alphaproteobacteria</taxon>
        <taxon>Sphingomonadales</taxon>
        <taxon>Erythrobacteraceae</taxon>
        <taxon>Altericroceibacterium</taxon>
    </lineage>
</organism>
<dbReference type="PROSITE" id="PS50112">
    <property type="entry name" value="PAS"/>
    <property type="match status" value="1"/>
</dbReference>
<evidence type="ECO:0000259" key="2">
    <source>
        <dbReference type="PROSITE" id="PS50112"/>
    </source>
</evidence>
<dbReference type="OrthoDB" id="9814202at2"/>
<dbReference type="PANTHER" id="PTHR44757">
    <property type="entry name" value="DIGUANYLATE CYCLASE DGCP"/>
    <property type="match status" value="1"/>
</dbReference>
<feature type="domain" description="PAS" evidence="2">
    <location>
        <begin position="200"/>
        <end position="238"/>
    </location>
</feature>
<sequence length="850" mass="93018">MTGLLKRSWVPRTWPIVVGIMSATVLVAMLMTGSFPPKAALIPLGLALLTGAGMQLAFVAIGEGNGRWFAKYSAIALTIVLPNLLYGLGMTVWVTGGMLTWPVVITAIVCVGTSASICLRRFPALIFVVSASLWLPVIMAFPTWSAFCALFLAMVTTLIVARRQIRIDRQEANQVAAVDRLRQRAQDILTDYEDTGQGWFWETDRRGQFTYISEPVSQMLGYDADDLIGRPLTEIFDLGDHSRTGERTLMFHLAARSSFQELPVRAAILGEERWWSVSGRPSFDEYNNFTGFRGSGTDLTEKQRNQQWAARLAHYDSLTGLANRLQISQSLNKILAMPIEADRCCTLMLLDLDRFKQVNDTLGHPAGDELLKQVAQRLENGAGRVGQVGRIGGDEFAVIIPGQVPKESAVTLAKEIIRSISQPYMIDGQRVVIGTSIGIATSPTDAVAREGLVRNADLALYAAKGAGRCNYYFYAPNLHTEAKERRALEMDLRAAITSGDLQLHYQPIVAVATEEITGFEALLRWKHHERGWISPDTFVPLAEDKGLISLIGDWALKAACHDLAKWPEHIRVAVNISQLQFANPHLPAIVANTLAQTGIDPSRLELEITESVFLNDNGGATAMFASLKRLGVRLVLDDFGTGYSSLGHIQRAPFDRIKIDRNFLREATQEGSRNGAIIAAITSLGAALDMETTAEGVETFEELELIRMHGCSHVQGFIYEPALDREAATARLASGLTAVVQGDNAHKSKPHRNVCRVVLENGGQRYNATLRNLSRSGALIEGLWNVPPQTTFTLYFSEGVGVKVTSRWCQEDMIGVEFATHINIGADGKPIISGAAVNVPRGAPAMQVAG</sequence>
<dbReference type="SUPFAM" id="SSF141868">
    <property type="entry name" value="EAL domain-like"/>
    <property type="match status" value="1"/>
</dbReference>
<keyword evidence="1" id="KW-0812">Transmembrane</keyword>
<feature type="transmembrane region" description="Helical" evidence="1">
    <location>
        <begin position="122"/>
        <end position="138"/>
    </location>
</feature>
<feature type="domain" description="EAL" evidence="3">
    <location>
        <begin position="485"/>
        <end position="736"/>
    </location>
</feature>
<accession>A0A845A6N9</accession>
<dbReference type="PANTHER" id="PTHR44757:SF2">
    <property type="entry name" value="BIOFILM ARCHITECTURE MAINTENANCE PROTEIN MBAA"/>
    <property type="match status" value="1"/>
</dbReference>
<dbReference type="SUPFAM" id="SSF55785">
    <property type="entry name" value="PYP-like sensor domain (PAS domain)"/>
    <property type="match status" value="1"/>
</dbReference>
<protein>
    <submittedName>
        <fullName evidence="5">EAL domain-containing protein</fullName>
    </submittedName>
</protein>
<dbReference type="Gene3D" id="3.20.20.450">
    <property type="entry name" value="EAL domain"/>
    <property type="match status" value="1"/>
</dbReference>
<dbReference type="Gene3D" id="3.30.450.20">
    <property type="entry name" value="PAS domain"/>
    <property type="match status" value="1"/>
</dbReference>
<name>A0A845A6N9_9SPHN</name>
<evidence type="ECO:0000313" key="6">
    <source>
        <dbReference type="Proteomes" id="UP000460561"/>
    </source>
</evidence>
<evidence type="ECO:0000259" key="4">
    <source>
        <dbReference type="PROSITE" id="PS50887"/>
    </source>
</evidence>
<dbReference type="AlphaFoldDB" id="A0A845A6N9"/>
<feature type="domain" description="GGDEF" evidence="4">
    <location>
        <begin position="343"/>
        <end position="476"/>
    </location>
</feature>
<dbReference type="GO" id="GO:0035438">
    <property type="term" value="F:cyclic-di-GMP binding"/>
    <property type="evidence" value="ECO:0007669"/>
    <property type="project" value="InterPro"/>
</dbReference>
<evidence type="ECO:0000313" key="5">
    <source>
        <dbReference type="EMBL" id="MXP24923.1"/>
    </source>
</evidence>
<reference evidence="5 6" key="1">
    <citation type="submission" date="2019-12" db="EMBL/GenBank/DDBJ databases">
        <title>Genomic-based taxomic classification of the family Erythrobacteraceae.</title>
        <authorList>
            <person name="Xu L."/>
        </authorList>
    </citation>
    <scope>NUCLEOTIDE SEQUENCE [LARGE SCALE GENOMIC DNA]</scope>
    <source>
        <strain evidence="5 6">DSM 18604</strain>
    </source>
</reference>
<evidence type="ECO:0000256" key="1">
    <source>
        <dbReference type="SAM" id="Phobius"/>
    </source>
</evidence>
<dbReference type="Pfam" id="PF00563">
    <property type="entry name" value="EAL"/>
    <property type="match status" value="1"/>
</dbReference>
<keyword evidence="1" id="KW-1133">Transmembrane helix</keyword>
<feature type="transmembrane region" description="Helical" evidence="1">
    <location>
        <begin position="92"/>
        <end position="115"/>
    </location>
</feature>
<dbReference type="SMART" id="SM00091">
    <property type="entry name" value="PAS"/>
    <property type="match status" value="1"/>
</dbReference>
<dbReference type="Gene3D" id="3.30.70.270">
    <property type="match status" value="1"/>
</dbReference>
<feature type="transmembrane region" description="Helical" evidence="1">
    <location>
        <begin position="41"/>
        <end position="61"/>
    </location>
</feature>
<dbReference type="InterPro" id="IPR000014">
    <property type="entry name" value="PAS"/>
</dbReference>
<dbReference type="InterPro" id="IPR001633">
    <property type="entry name" value="EAL_dom"/>
</dbReference>
<keyword evidence="6" id="KW-1185">Reference proteome</keyword>
<dbReference type="Pfam" id="PF00990">
    <property type="entry name" value="GGDEF"/>
    <property type="match status" value="1"/>
</dbReference>
<dbReference type="InterPro" id="IPR043128">
    <property type="entry name" value="Rev_trsase/Diguanyl_cyclase"/>
</dbReference>
<dbReference type="InterPro" id="IPR000160">
    <property type="entry name" value="GGDEF_dom"/>
</dbReference>
<dbReference type="PROSITE" id="PS50887">
    <property type="entry name" value="GGDEF"/>
    <property type="match status" value="1"/>
</dbReference>
<gene>
    <name evidence="5" type="ORF">GRI39_02535</name>
</gene>
<evidence type="ECO:0000259" key="3">
    <source>
        <dbReference type="PROSITE" id="PS50883"/>
    </source>
</evidence>
<dbReference type="Pfam" id="PF13426">
    <property type="entry name" value="PAS_9"/>
    <property type="match status" value="1"/>
</dbReference>
<dbReference type="EMBL" id="WTYQ01000001">
    <property type="protein sequence ID" value="MXP24923.1"/>
    <property type="molecule type" value="Genomic_DNA"/>
</dbReference>
<dbReference type="PROSITE" id="PS50883">
    <property type="entry name" value="EAL"/>
    <property type="match status" value="1"/>
</dbReference>
<keyword evidence="1" id="KW-0472">Membrane</keyword>